<name>A0A699HJN4_TANCI</name>
<dbReference type="PROSITE" id="PS50994">
    <property type="entry name" value="INTEGRASE"/>
    <property type="match status" value="1"/>
</dbReference>
<evidence type="ECO:0000259" key="6">
    <source>
        <dbReference type="PROSITE" id="PS50994"/>
    </source>
</evidence>
<gene>
    <name evidence="7" type="ORF">Tci_411804</name>
</gene>
<comment type="caution">
    <text evidence="7">The sequence shown here is derived from an EMBL/GenBank/DDBJ whole genome shotgun (WGS) entry which is preliminary data.</text>
</comment>
<protein>
    <submittedName>
        <fullName evidence="7">Retrovirus-related Pol polyprotein from transposon TNT 1-94</fullName>
    </submittedName>
</protein>
<dbReference type="InterPro" id="IPR054722">
    <property type="entry name" value="PolX-like_BBD"/>
</dbReference>
<dbReference type="Pfam" id="PF07727">
    <property type="entry name" value="RVT_2"/>
    <property type="match status" value="1"/>
</dbReference>
<feature type="region of interest" description="Disordered" evidence="5">
    <location>
        <begin position="214"/>
        <end position="234"/>
    </location>
</feature>
<feature type="compositionally biased region" description="Basic and acidic residues" evidence="5">
    <location>
        <begin position="214"/>
        <end position="230"/>
    </location>
</feature>
<feature type="domain" description="Integrase catalytic" evidence="6">
    <location>
        <begin position="421"/>
        <end position="524"/>
    </location>
</feature>
<keyword evidence="3" id="KW-0378">Hydrolase</keyword>
<dbReference type="InterPro" id="IPR025724">
    <property type="entry name" value="GAG-pre-integrase_dom"/>
</dbReference>
<sequence>MESLSPQVVAAAKLPILNPNEFDLWKIRIEWYFLMTGYSLWEVILNGDSPTPARVVDGVVQFNIHKDAKSLMEAIEKRFGSNKDTKKVQKTLLKQHTNESVSAVTSVSAASTKPPASILPNVDTLSDVVIYSFFASLSNNPQLENDELKQIDDDDLKEMDLKWQMAMLTMRARRFLKGTGRNLGANETTSIGFDMSKVECYNCYRRDHFAREYRSPRDTKNKDTQRRRVPVETSTSNALQALKDKGVIDSGCSRHMTRNISYLFDLEEINGGYVTFCGNPKGGKITGKGKIRTCKLYFNNVFFVKELKFNLFSVSQMCDKKNSVLFTDTECVVLSSDFKLPDENHVLLRVPRENYIYNFYLKYDVPSGDLTCFFAKATLYESNLWHRRLGHINFKTMNKLVKGNLVKGLPSKVFENDHTCVAYKKGKQHRASCKSKPISSVSQPLQRMKEIKREFSVARTPQQNGVAERKNKTLIEAVRTMLVDSLLPIPFWAEAVNTTCYVQNRVFVTKPHNKIPYELLLGRTPSIGFMRPFGCPVTILNTLDPLRNFDRKADEGFLVGYSVNSKAFRSMNYQSVATGNQPNSSTGIQGNFNAENASEVHVSPSSSDKPKKHDKTNKREAKGKSPVDLSTEVRNVSDEFEDFSSNSTNRVNAARTSVTAVGPNLTNSTNSFNADDPSDTAVYMPALEEIVYSDDEEDVGVEADFSYFDTSITTRSMARMVKEKGGINQINDEDFHTSYASFMGFMVYQMDVKSAFLYGTIEEEVYVCQPTGFEDPDYPDKVYKVVKALYGLHQAPRAWYETLANYLLENGFQRGKIDQTLFIKKQKGLQVKKKDNGIFISQDKYVAKILKKFGLTDGKSASTPIDTEKPFSRILMTIVATSSTKAEYVAAASCCAQVLWIQNQLLDYGTVGYEKLSTKLTFYKAFFSTQWKFLIHTIVHCMSAKRTAWNEFSSSMASAVTCLAIGRKFKFSKYIFDSMDRNMDSPSNFFMYPRFLQVMINTQVDDLSSHNTKYTSPILTQKVFTNMRRIGKGFSGVETHLFDAMLVQQQVPNAAEVNAEDEDDNEVSAAPTPPSPTPATTPSPPQQEPIPSPPQAQSAQPSSPPPQQPSQTADISESSMTLLTKLMETCATLTKKVANLEQDKIAQALEITKLNQRVKKLEKQRGFKSSGLKRLRKDTDEAEPAEVEEVLEVVTASKLMTKVVTTTTPITTASQVLKASALRKIRGVVIQDPEETAVASVIVHTEVKPKDKGKGILIEEPKPLKRQAQIEQDEAFARQLEAELSANINWNEVIEQVKRKKGRIMKEDLETFWKLVKDRFESTEPKNFSDDFLLNIFKIMFEKPNVKANV</sequence>
<evidence type="ECO:0000256" key="1">
    <source>
        <dbReference type="ARBA" id="ARBA00022670"/>
    </source>
</evidence>
<dbReference type="GO" id="GO:0003676">
    <property type="term" value="F:nucleic acid binding"/>
    <property type="evidence" value="ECO:0007669"/>
    <property type="project" value="InterPro"/>
</dbReference>
<dbReference type="GO" id="GO:0046872">
    <property type="term" value="F:metal ion binding"/>
    <property type="evidence" value="ECO:0007669"/>
    <property type="project" value="UniProtKB-KW"/>
</dbReference>
<evidence type="ECO:0000256" key="5">
    <source>
        <dbReference type="SAM" id="MobiDB-lite"/>
    </source>
</evidence>
<dbReference type="GO" id="GO:0015074">
    <property type="term" value="P:DNA integration"/>
    <property type="evidence" value="ECO:0007669"/>
    <property type="project" value="InterPro"/>
</dbReference>
<reference evidence="7" key="1">
    <citation type="journal article" date="2019" name="Sci. Rep.">
        <title>Draft genome of Tanacetum cinerariifolium, the natural source of mosquito coil.</title>
        <authorList>
            <person name="Yamashiro T."/>
            <person name="Shiraishi A."/>
            <person name="Satake H."/>
            <person name="Nakayama K."/>
        </authorList>
    </citation>
    <scope>NUCLEOTIDE SEQUENCE</scope>
</reference>
<dbReference type="InterPro" id="IPR012337">
    <property type="entry name" value="RNaseH-like_sf"/>
</dbReference>
<dbReference type="Pfam" id="PF13976">
    <property type="entry name" value="gag_pre-integrs"/>
    <property type="match status" value="1"/>
</dbReference>
<feature type="coiled-coil region" evidence="4">
    <location>
        <begin position="1123"/>
        <end position="1164"/>
    </location>
</feature>
<dbReference type="InterPro" id="IPR036397">
    <property type="entry name" value="RNaseH_sf"/>
</dbReference>
<dbReference type="InterPro" id="IPR001584">
    <property type="entry name" value="Integrase_cat-core"/>
</dbReference>
<dbReference type="Gene3D" id="3.30.420.10">
    <property type="entry name" value="Ribonuclease H-like superfamily/Ribonuclease H"/>
    <property type="match status" value="1"/>
</dbReference>
<dbReference type="GO" id="GO:0006508">
    <property type="term" value="P:proteolysis"/>
    <property type="evidence" value="ECO:0007669"/>
    <property type="project" value="UniProtKB-KW"/>
</dbReference>
<proteinExistence type="predicted"/>
<dbReference type="PANTHER" id="PTHR42648:SF32">
    <property type="entry name" value="RIBONUCLEASE H-LIKE DOMAIN, GAG-PRE-INTEGRASE DOMAIN PROTEIN-RELATED"/>
    <property type="match status" value="1"/>
</dbReference>
<organism evidence="7">
    <name type="scientific">Tanacetum cinerariifolium</name>
    <name type="common">Dalmatian daisy</name>
    <name type="synonym">Chrysanthemum cinerariifolium</name>
    <dbReference type="NCBI Taxonomy" id="118510"/>
    <lineage>
        <taxon>Eukaryota</taxon>
        <taxon>Viridiplantae</taxon>
        <taxon>Streptophyta</taxon>
        <taxon>Embryophyta</taxon>
        <taxon>Tracheophyta</taxon>
        <taxon>Spermatophyta</taxon>
        <taxon>Magnoliopsida</taxon>
        <taxon>eudicotyledons</taxon>
        <taxon>Gunneridae</taxon>
        <taxon>Pentapetalae</taxon>
        <taxon>asterids</taxon>
        <taxon>campanulids</taxon>
        <taxon>Asterales</taxon>
        <taxon>Asteraceae</taxon>
        <taxon>Asteroideae</taxon>
        <taxon>Anthemideae</taxon>
        <taxon>Anthemidinae</taxon>
        <taxon>Tanacetum</taxon>
    </lineage>
</organism>
<accession>A0A699HJN4</accession>
<dbReference type="GO" id="GO:0008233">
    <property type="term" value="F:peptidase activity"/>
    <property type="evidence" value="ECO:0007669"/>
    <property type="project" value="UniProtKB-KW"/>
</dbReference>
<feature type="region of interest" description="Disordered" evidence="5">
    <location>
        <begin position="597"/>
        <end position="631"/>
    </location>
</feature>
<feature type="region of interest" description="Disordered" evidence="5">
    <location>
        <begin position="1057"/>
        <end position="1115"/>
    </location>
</feature>
<keyword evidence="2" id="KW-0479">Metal-binding</keyword>
<dbReference type="EMBL" id="BKCJ010175181">
    <property type="protein sequence ID" value="GEY39830.1"/>
    <property type="molecule type" value="Genomic_DNA"/>
</dbReference>
<keyword evidence="1" id="KW-0645">Protease</keyword>
<dbReference type="SUPFAM" id="SSF53098">
    <property type="entry name" value="Ribonuclease H-like"/>
    <property type="match status" value="1"/>
</dbReference>
<dbReference type="PANTHER" id="PTHR42648">
    <property type="entry name" value="TRANSPOSASE, PUTATIVE-RELATED"/>
    <property type="match status" value="1"/>
</dbReference>
<evidence type="ECO:0000256" key="2">
    <source>
        <dbReference type="ARBA" id="ARBA00022723"/>
    </source>
</evidence>
<evidence type="ECO:0000313" key="7">
    <source>
        <dbReference type="EMBL" id="GEY39830.1"/>
    </source>
</evidence>
<dbReference type="InterPro" id="IPR039537">
    <property type="entry name" value="Retrotran_Ty1/copia-like"/>
</dbReference>
<keyword evidence="4" id="KW-0175">Coiled coil</keyword>
<dbReference type="InterPro" id="IPR013103">
    <property type="entry name" value="RVT_2"/>
</dbReference>
<evidence type="ECO:0000256" key="3">
    <source>
        <dbReference type="ARBA" id="ARBA00022801"/>
    </source>
</evidence>
<dbReference type="Pfam" id="PF22936">
    <property type="entry name" value="Pol_BBD"/>
    <property type="match status" value="1"/>
</dbReference>
<feature type="compositionally biased region" description="Pro residues" evidence="5">
    <location>
        <begin position="1071"/>
        <end position="1094"/>
    </location>
</feature>
<evidence type="ECO:0000256" key="4">
    <source>
        <dbReference type="SAM" id="Coils"/>
    </source>
</evidence>